<evidence type="ECO:0000259" key="4">
    <source>
        <dbReference type="PROSITE" id="PS00497"/>
    </source>
</evidence>
<dbReference type="Proteomes" id="UP000887229">
    <property type="component" value="Unassembled WGS sequence"/>
</dbReference>
<accession>A0A9P7ZEN4</accession>
<comment type="caution">
    <text evidence="6">The sequence shown here is derived from an EMBL/GenBank/DDBJ whole genome shotgun (WGS) entry which is preliminary data.</text>
</comment>
<dbReference type="PROSITE" id="PS00497">
    <property type="entry name" value="TYROSINASE_1"/>
    <property type="match status" value="1"/>
</dbReference>
<feature type="domain" description="Tyrosinase copper-binding" evidence="5">
    <location>
        <begin position="329"/>
        <end position="340"/>
    </location>
</feature>
<keyword evidence="2" id="KW-0560">Oxidoreductase</keyword>
<evidence type="ECO:0000259" key="5">
    <source>
        <dbReference type="PROSITE" id="PS00498"/>
    </source>
</evidence>
<evidence type="ECO:0000313" key="7">
    <source>
        <dbReference type="Proteomes" id="UP000887229"/>
    </source>
</evidence>
<keyword evidence="1" id="KW-0479">Metal-binding</keyword>
<dbReference type="PRINTS" id="PR00092">
    <property type="entry name" value="TYROSINASE"/>
</dbReference>
<evidence type="ECO:0000256" key="1">
    <source>
        <dbReference type="ARBA" id="ARBA00022723"/>
    </source>
</evidence>
<dbReference type="PANTHER" id="PTHR11474:SF125">
    <property type="entry name" value="N-ACETYL-6-HYDROXYTRYPTOPHAN OXIDASE IVOB-RELATED"/>
    <property type="match status" value="1"/>
</dbReference>
<dbReference type="InterPro" id="IPR002227">
    <property type="entry name" value="Tyrosinase_Cu-bd"/>
</dbReference>
<feature type="domain" description="Tyrosinase copper-binding" evidence="4">
    <location>
        <begin position="138"/>
        <end position="155"/>
    </location>
</feature>
<dbReference type="Pfam" id="PF00264">
    <property type="entry name" value="Tyrosinase"/>
    <property type="match status" value="1"/>
</dbReference>
<reference evidence="6" key="1">
    <citation type="journal article" date="2021" name="IMA Fungus">
        <title>Genomic characterization of three marine fungi, including Emericellopsis atlantica sp. nov. with signatures of a generalist lifestyle and marine biomass degradation.</title>
        <authorList>
            <person name="Hagestad O.C."/>
            <person name="Hou L."/>
            <person name="Andersen J.H."/>
            <person name="Hansen E.H."/>
            <person name="Altermark B."/>
            <person name="Li C."/>
            <person name="Kuhnert E."/>
            <person name="Cox R.J."/>
            <person name="Crous P.W."/>
            <person name="Spatafora J.W."/>
            <person name="Lail K."/>
            <person name="Amirebrahimi M."/>
            <person name="Lipzen A."/>
            <person name="Pangilinan J."/>
            <person name="Andreopoulos W."/>
            <person name="Hayes R.D."/>
            <person name="Ng V."/>
            <person name="Grigoriev I.V."/>
            <person name="Jackson S.A."/>
            <person name="Sutton T.D.S."/>
            <person name="Dobson A.D.W."/>
            <person name="Rama T."/>
        </authorList>
    </citation>
    <scope>NUCLEOTIDE SEQUENCE</scope>
    <source>
        <strain evidence="6">TS7</strain>
    </source>
</reference>
<dbReference type="GO" id="GO:0046872">
    <property type="term" value="F:metal ion binding"/>
    <property type="evidence" value="ECO:0007669"/>
    <property type="project" value="UniProtKB-KW"/>
</dbReference>
<evidence type="ECO:0000313" key="6">
    <source>
        <dbReference type="EMBL" id="KAG9250556.1"/>
    </source>
</evidence>
<proteinExistence type="predicted"/>
<dbReference type="InterPro" id="IPR050316">
    <property type="entry name" value="Tyrosinase/Hemocyanin"/>
</dbReference>
<sequence length="406" mass="44838">MYFSRTFVVAATALASFGRVLAVPLESAAVEVRQDGEVALPDIDPSMNPVDALQELQSAVEEAMSHENCKRGPKKCTLATARVRKDWAVLTKRERKDYIKAAQCLRSLPSKGPEEWSAAQTRYDDFVALHVNLTMSVHGSGLFLTWHRAFVWSYETALRDECGYKGTQPYWNWFADAEDLTKSPVFDGSDTSLGGDGEFVQHNGSLGGARHIYLPSGAGGGCIKSGPFKNASASIGPFNPAMDGLGPVVLDLSDYNPRCIQRDLNSYAMGKWYTTANLLNVTIGAASRTHRAFWSEVQGRYPDQFLGLHTTGHYSINGDNTDLYSSPNDPAFFLHHAMFDRLYWMHQILHPAEAREVAGTLTLQDRPPSRNATVDDVLDMGTLGESHPIKDMFDTLGGDPLCYIYL</sequence>
<protein>
    <recommendedName>
        <fullName evidence="4 5">Tyrosinase copper-binding domain-containing protein</fullName>
    </recommendedName>
</protein>
<name>A0A9P7ZEN4_9HYPO</name>
<dbReference type="InterPro" id="IPR008922">
    <property type="entry name" value="Di-copper_centre_dom_sf"/>
</dbReference>
<keyword evidence="3" id="KW-0732">Signal</keyword>
<dbReference type="SUPFAM" id="SSF48056">
    <property type="entry name" value="Di-copper centre-containing domain"/>
    <property type="match status" value="1"/>
</dbReference>
<feature type="signal peptide" evidence="3">
    <location>
        <begin position="1"/>
        <end position="22"/>
    </location>
</feature>
<dbReference type="GeneID" id="70290189"/>
<organism evidence="6 7">
    <name type="scientific">Emericellopsis atlantica</name>
    <dbReference type="NCBI Taxonomy" id="2614577"/>
    <lineage>
        <taxon>Eukaryota</taxon>
        <taxon>Fungi</taxon>
        <taxon>Dikarya</taxon>
        <taxon>Ascomycota</taxon>
        <taxon>Pezizomycotina</taxon>
        <taxon>Sordariomycetes</taxon>
        <taxon>Hypocreomycetidae</taxon>
        <taxon>Hypocreales</taxon>
        <taxon>Bionectriaceae</taxon>
        <taxon>Emericellopsis</taxon>
    </lineage>
</organism>
<dbReference type="OrthoDB" id="6132182at2759"/>
<dbReference type="RefSeq" id="XP_046114480.1">
    <property type="nucleotide sequence ID" value="XM_046259286.1"/>
</dbReference>
<evidence type="ECO:0000256" key="3">
    <source>
        <dbReference type="SAM" id="SignalP"/>
    </source>
</evidence>
<dbReference type="GO" id="GO:0016491">
    <property type="term" value="F:oxidoreductase activity"/>
    <property type="evidence" value="ECO:0007669"/>
    <property type="project" value="UniProtKB-KW"/>
</dbReference>
<dbReference type="AlphaFoldDB" id="A0A9P7ZEN4"/>
<gene>
    <name evidence="6" type="ORF">F5Z01DRAFT_359519</name>
</gene>
<evidence type="ECO:0000256" key="2">
    <source>
        <dbReference type="ARBA" id="ARBA00023002"/>
    </source>
</evidence>
<feature type="chain" id="PRO_5040440535" description="Tyrosinase copper-binding domain-containing protein" evidence="3">
    <location>
        <begin position="23"/>
        <end position="406"/>
    </location>
</feature>
<dbReference type="Gene3D" id="1.10.1280.10">
    <property type="entry name" value="Di-copper center containing domain from catechol oxidase"/>
    <property type="match status" value="1"/>
</dbReference>
<keyword evidence="7" id="KW-1185">Reference proteome</keyword>
<dbReference type="PROSITE" id="PS00498">
    <property type="entry name" value="TYROSINASE_2"/>
    <property type="match status" value="1"/>
</dbReference>
<dbReference type="PANTHER" id="PTHR11474">
    <property type="entry name" value="TYROSINASE FAMILY MEMBER"/>
    <property type="match status" value="1"/>
</dbReference>
<dbReference type="EMBL" id="MU251276">
    <property type="protein sequence ID" value="KAG9250556.1"/>
    <property type="molecule type" value="Genomic_DNA"/>
</dbReference>